<dbReference type="Proteomes" id="UP000003973">
    <property type="component" value="Unassembled WGS sequence"/>
</dbReference>
<proteinExistence type="predicted"/>
<protein>
    <submittedName>
        <fullName evidence="1">Uncharacterized protein</fullName>
    </submittedName>
</protein>
<sequence>MEIGYTTMDGIPGQYFFCAAYQATIAVSRCACMYKASKKIRVGEYHTLQKCIGCKIGALHAGEQPIVMRSGNLPRHMCVRCHCYADRLLSNGVCVSCSNRAAEVKKGRNAKGCTPSPSDWFWRRPEQIKGKGKTVWLYPVRLTTKQGSDVRYQVIDDASNTLEAMLRILRLEREEIVFGRRPAIKVDTVQMSLFGGLH</sequence>
<keyword evidence="2" id="KW-1185">Reference proteome</keyword>
<gene>
    <name evidence="1" type="ORF">OFAG_02267</name>
</gene>
<organism evidence="1 2">
    <name type="scientific">Oxalobacter paraformigenes</name>
    <dbReference type="NCBI Taxonomy" id="556268"/>
    <lineage>
        <taxon>Bacteria</taxon>
        <taxon>Pseudomonadati</taxon>
        <taxon>Pseudomonadota</taxon>
        <taxon>Betaproteobacteria</taxon>
        <taxon>Burkholderiales</taxon>
        <taxon>Oxalobacteraceae</taxon>
        <taxon>Oxalobacter</taxon>
    </lineage>
</organism>
<dbReference type="AlphaFoldDB" id="T5LE78"/>
<evidence type="ECO:0000313" key="1">
    <source>
        <dbReference type="EMBL" id="EQM95171.1"/>
    </source>
</evidence>
<dbReference type="RefSeq" id="WP_020995109.1">
    <property type="nucleotide sequence ID" value="NZ_CABMNL010000001.1"/>
</dbReference>
<dbReference type="HOGENOM" id="CLU_1376968_0_0_4"/>
<name>T5LE78_9BURK</name>
<comment type="caution">
    <text evidence="1">The sequence shown here is derived from an EMBL/GenBank/DDBJ whole genome shotgun (WGS) entry which is preliminary data.</text>
</comment>
<evidence type="ECO:0000313" key="2">
    <source>
        <dbReference type="Proteomes" id="UP000003973"/>
    </source>
</evidence>
<accession>T5LE78</accession>
<dbReference type="EMBL" id="ACDP02000023">
    <property type="protein sequence ID" value="EQM95171.1"/>
    <property type="molecule type" value="Genomic_DNA"/>
</dbReference>
<reference evidence="1" key="1">
    <citation type="submission" date="2011-10" db="EMBL/GenBank/DDBJ databases">
        <title>The Genome Sequence of Oxalobacter formigenes HOxBLS.</title>
        <authorList>
            <consortium name="The Broad Institute Genome Sequencing Platform"/>
            <person name="Earl A."/>
            <person name="Ward D."/>
            <person name="Feldgarden M."/>
            <person name="Gevers D."/>
            <person name="Allison M.J."/>
            <person name="Humphrey S."/>
            <person name="Young S.K."/>
            <person name="Zeng Q."/>
            <person name="Gargeya S."/>
            <person name="Fitzgerald M."/>
            <person name="Haas B."/>
            <person name="Abouelleil A."/>
            <person name="Alvarado L."/>
            <person name="Arachchi H.M."/>
            <person name="Berlin A."/>
            <person name="Brown A."/>
            <person name="Chapman S.B."/>
            <person name="Chen Z."/>
            <person name="Dunbar C."/>
            <person name="Freedman E."/>
            <person name="Gearin G."/>
            <person name="Goldberg J."/>
            <person name="Griggs A."/>
            <person name="Gujja S."/>
            <person name="Heiman D."/>
            <person name="Howarth C."/>
            <person name="Larson L."/>
            <person name="Lui A."/>
            <person name="MacDonald P.J.P."/>
            <person name="Montmayeur A."/>
            <person name="Murphy C."/>
            <person name="Neiman D."/>
            <person name="Pearson M."/>
            <person name="Priest M."/>
            <person name="Roberts A."/>
            <person name="Saif S."/>
            <person name="Shea T."/>
            <person name="Shenoy N."/>
            <person name="Sisk P."/>
            <person name="Stolte C."/>
            <person name="Sykes S."/>
            <person name="Wortman J."/>
            <person name="Nusbaum C."/>
            <person name="Birren B."/>
        </authorList>
    </citation>
    <scope>NUCLEOTIDE SEQUENCE [LARGE SCALE GENOMIC DNA]</scope>
    <source>
        <strain evidence="1">HOxBLS</strain>
    </source>
</reference>